<dbReference type="EMBL" id="JANPWB010000011">
    <property type="protein sequence ID" value="KAJ1131624.1"/>
    <property type="molecule type" value="Genomic_DNA"/>
</dbReference>
<comment type="caution">
    <text evidence="2">The sequence shown here is derived from an EMBL/GenBank/DDBJ whole genome shotgun (WGS) entry which is preliminary data.</text>
</comment>
<dbReference type="Proteomes" id="UP001066276">
    <property type="component" value="Chromosome 7"/>
</dbReference>
<gene>
    <name evidence="2" type="ORF">NDU88_009959</name>
</gene>
<feature type="compositionally biased region" description="Basic and acidic residues" evidence="1">
    <location>
        <begin position="63"/>
        <end position="84"/>
    </location>
</feature>
<protein>
    <submittedName>
        <fullName evidence="2">Uncharacterized protein</fullName>
    </submittedName>
</protein>
<accession>A0AAV7PUL9</accession>
<keyword evidence="3" id="KW-1185">Reference proteome</keyword>
<name>A0AAV7PUL9_PLEWA</name>
<evidence type="ECO:0000313" key="2">
    <source>
        <dbReference type="EMBL" id="KAJ1131624.1"/>
    </source>
</evidence>
<evidence type="ECO:0000313" key="3">
    <source>
        <dbReference type="Proteomes" id="UP001066276"/>
    </source>
</evidence>
<proteinExistence type="predicted"/>
<reference evidence="2" key="1">
    <citation type="journal article" date="2022" name="bioRxiv">
        <title>Sequencing and chromosome-scale assembly of the giantPleurodeles waltlgenome.</title>
        <authorList>
            <person name="Brown T."/>
            <person name="Elewa A."/>
            <person name="Iarovenko S."/>
            <person name="Subramanian E."/>
            <person name="Araus A.J."/>
            <person name="Petzold A."/>
            <person name="Susuki M."/>
            <person name="Suzuki K.-i.T."/>
            <person name="Hayashi T."/>
            <person name="Toyoda A."/>
            <person name="Oliveira C."/>
            <person name="Osipova E."/>
            <person name="Leigh N.D."/>
            <person name="Simon A."/>
            <person name="Yun M.H."/>
        </authorList>
    </citation>
    <scope>NUCLEOTIDE SEQUENCE</scope>
    <source>
        <strain evidence="2">20211129_DDA</strain>
        <tissue evidence="2">Liver</tissue>
    </source>
</reference>
<sequence length="124" mass="14350">MEVSRRLLLLSRHGSMSYYEQLEPGYEAYRPGDDEDVCYIDDGLIEGGGATTIKYQSLEREVEQQEYAKDSHVGGEEYSKDASKQNDPSEQWTFRDTKAESQEEFYTNNDECPETGSKEWWTLP</sequence>
<evidence type="ECO:0000256" key="1">
    <source>
        <dbReference type="SAM" id="MobiDB-lite"/>
    </source>
</evidence>
<feature type="region of interest" description="Disordered" evidence="1">
    <location>
        <begin position="63"/>
        <end position="124"/>
    </location>
</feature>
<dbReference type="AlphaFoldDB" id="A0AAV7PUL9"/>
<organism evidence="2 3">
    <name type="scientific">Pleurodeles waltl</name>
    <name type="common">Iberian ribbed newt</name>
    <dbReference type="NCBI Taxonomy" id="8319"/>
    <lineage>
        <taxon>Eukaryota</taxon>
        <taxon>Metazoa</taxon>
        <taxon>Chordata</taxon>
        <taxon>Craniata</taxon>
        <taxon>Vertebrata</taxon>
        <taxon>Euteleostomi</taxon>
        <taxon>Amphibia</taxon>
        <taxon>Batrachia</taxon>
        <taxon>Caudata</taxon>
        <taxon>Salamandroidea</taxon>
        <taxon>Salamandridae</taxon>
        <taxon>Pleurodelinae</taxon>
        <taxon>Pleurodeles</taxon>
    </lineage>
</organism>